<comment type="catalytic activity">
    <reaction evidence="10">
        <text>1D-myo-inositol 1,2,5,6-tetrakisphosphate + H2O = 1D-myo-inositol 1,2,6-trisphosphate + phosphate</text>
        <dbReference type="Rhea" id="RHEA:77119"/>
        <dbReference type="ChEBI" id="CHEBI:15377"/>
        <dbReference type="ChEBI" id="CHEBI:43474"/>
        <dbReference type="ChEBI" id="CHEBI:195535"/>
        <dbReference type="ChEBI" id="CHEBI:195537"/>
        <dbReference type="EC" id="3.1.3.62"/>
    </reaction>
    <physiologicalReaction direction="left-to-right" evidence="10">
        <dbReference type="Rhea" id="RHEA:77120"/>
    </physiologicalReaction>
</comment>
<dbReference type="InterPro" id="IPR029033">
    <property type="entry name" value="His_PPase_superfam"/>
</dbReference>
<evidence type="ECO:0000256" key="11">
    <source>
        <dbReference type="ARBA" id="ARBA00043671"/>
    </source>
</evidence>
<evidence type="ECO:0000256" key="9">
    <source>
        <dbReference type="ARBA" id="ARBA00031642"/>
    </source>
</evidence>
<dbReference type="EMBL" id="AP028918">
    <property type="protein sequence ID" value="BES99242.1"/>
    <property type="molecule type" value="Genomic_DNA"/>
</dbReference>
<dbReference type="Proteomes" id="UP001307889">
    <property type="component" value="Chromosome 10"/>
</dbReference>
<dbReference type="PANTHER" id="PTHR20963:SF8">
    <property type="entry name" value="MULTIPLE INOSITOL POLYPHOSPHATE PHOSPHATASE 1"/>
    <property type="match status" value="1"/>
</dbReference>
<comment type="catalytic activity">
    <reaction evidence="11">
        <text>1D-myo-inositol 1,2,4,5,6-pentakisphosphate + H2O = 1D-myo-inositol 1,2,5,6-tetrakisphosphate + phosphate</text>
        <dbReference type="Rhea" id="RHEA:77115"/>
        <dbReference type="ChEBI" id="CHEBI:15377"/>
        <dbReference type="ChEBI" id="CHEBI:43474"/>
        <dbReference type="ChEBI" id="CHEBI:57798"/>
        <dbReference type="ChEBI" id="CHEBI:195535"/>
        <dbReference type="EC" id="3.1.3.62"/>
    </reaction>
    <physiologicalReaction direction="left-to-right" evidence="11">
        <dbReference type="Rhea" id="RHEA:77116"/>
    </physiologicalReaction>
</comment>
<evidence type="ECO:0000256" key="2">
    <source>
        <dbReference type="ARBA" id="ARBA00008422"/>
    </source>
</evidence>
<organism evidence="14 15">
    <name type="scientific">Nesidiocoris tenuis</name>
    <dbReference type="NCBI Taxonomy" id="355587"/>
    <lineage>
        <taxon>Eukaryota</taxon>
        <taxon>Metazoa</taxon>
        <taxon>Ecdysozoa</taxon>
        <taxon>Arthropoda</taxon>
        <taxon>Hexapoda</taxon>
        <taxon>Insecta</taxon>
        <taxon>Pterygota</taxon>
        <taxon>Neoptera</taxon>
        <taxon>Paraneoptera</taxon>
        <taxon>Hemiptera</taxon>
        <taxon>Heteroptera</taxon>
        <taxon>Panheteroptera</taxon>
        <taxon>Cimicomorpha</taxon>
        <taxon>Miridae</taxon>
        <taxon>Dicyphina</taxon>
        <taxon>Nesidiocoris</taxon>
    </lineage>
</organism>
<dbReference type="EC" id="3.1.3.80" evidence="3"/>
<evidence type="ECO:0000256" key="10">
    <source>
        <dbReference type="ARBA" id="ARBA00043668"/>
    </source>
</evidence>
<comment type="subcellular location">
    <subcellularLocation>
        <location evidence="1">Membrane</location>
    </subcellularLocation>
</comment>
<evidence type="ECO:0000256" key="3">
    <source>
        <dbReference type="ARBA" id="ARBA00012976"/>
    </source>
</evidence>
<evidence type="ECO:0000256" key="13">
    <source>
        <dbReference type="ARBA" id="ARBA00043832"/>
    </source>
</evidence>
<dbReference type="Gene3D" id="3.40.50.1240">
    <property type="entry name" value="Phosphoglycerate mutase-like"/>
    <property type="match status" value="1"/>
</dbReference>
<dbReference type="Pfam" id="PF00328">
    <property type="entry name" value="His_Phos_2"/>
    <property type="match status" value="1"/>
</dbReference>
<gene>
    <name evidence="14" type="ORF">NTJ_12059</name>
</gene>
<proteinExistence type="inferred from homology"/>
<evidence type="ECO:0000256" key="4">
    <source>
        <dbReference type="ARBA" id="ARBA00013040"/>
    </source>
</evidence>
<dbReference type="PANTHER" id="PTHR20963">
    <property type="entry name" value="MULTIPLE INOSITOL POLYPHOSPHATE PHOSPHATASE-RELATED"/>
    <property type="match status" value="1"/>
</dbReference>
<name>A0ABN7B6I6_9HEMI</name>
<evidence type="ECO:0000256" key="1">
    <source>
        <dbReference type="ARBA" id="ARBA00004370"/>
    </source>
</evidence>
<evidence type="ECO:0000256" key="6">
    <source>
        <dbReference type="ARBA" id="ARBA00022729"/>
    </source>
</evidence>
<dbReference type="SUPFAM" id="SSF53254">
    <property type="entry name" value="Phosphoglycerate mutase-like"/>
    <property type="match status" value="1"/>
</dbReference>
<evidence type="ECO:0000256" key="7">
    <source>
        <dbReference type="ARBA" id="ARBA00022801"/>
    </source>
</evidence>
<keyword evidence="7" id="KW-0378">Hydrolase</keyword>
<keyword evidence="8" id="KW-0472">Membrane</keyword>
<comment type="catalytic activity">
    <reaction evidence="12">
        <text>1D-myo-inositol hexakisphosphate + H2O = 1D-myo-inositol 1,2,4,5,6-pentakisphosphate + phosphate</text>
        <dbReference type="Rhea" id="RHEA:16989"/>
        <dbReference type="ChEBI" id="CHEBI:15377"/>
        <dbReference type="ChEBI" id="CHEBI:43474"/>
        <dbReference type="ChEBI" id="CHEBI:57798"/>
        <dbReference type="ChEBI" id="CHEBI:58130"/>
        <dbReference type="EC" id="3.1.3.62"/>
    </reaction>
    <physiologicalReaction direction="left-to-right" evidence="12">
        <dbReference type="Rhea" id="RHEA:16990"/>
    </physiologicalReaction>
</comment>
<accession>A0ABN7B6I6</accession>
<comment type="catalytic activity">
    <reaction evidence="13">
        <text>(2R)-2,3-bisphosphoglycerate + H2O = (2R)-2-phosphoglycerate + phosphate</text>
        <dbReference type="Rhea" id="RHEA:27381"/>
        <dbReference type="ChEBI" id="CHEBI:15377"/>
        <dbReference type="ChEBI" id="CHEBI:43474"/>
        <dbReference type="ChEBI" id="CHEBI:58248"/>
        <dbReference type="ChEBI" id="CHEBI:58289"/>
        <dbReference type="EC" id="3.1.3.80"/>
    </reaction>
    <physiologicalReaction direction="left-to-right" evidence="13">
        <dbReference type="Rhea" id="RHEA:27382"/>
    </physiologicalReaction>
</comment>
<keyword evidence="6" id="KW-0732">Signal</keyword>
<evidence type="ECO:0000313" key="14">
    <source>
        <dbReference type="EMBL" id="BES99242.1"/>
    </source>
</evidence>
<evidence type="ECO:0000256" key="12">
    <source>
        <dbReference type="ARBA" id="ARBA00043691"/>
    </source>
</evidence>
<protein>
    <recommendedName>
        <fullName evidence="5">Multiple inositol polyphosphate phosphatase 1</fullName>
        <ecNumber evidence="4">3.1.3.62</ecNumber>
        <ecNumber evidence="3">3.1.3.80</ecNumber>
    </recommendedName>
    <alternativeName>
        <fullName evidence="9">2,3-bisphosphoglycerate 3-phosphatase</fullName>
    </alternativeName>
</protein>
<reference evidence="14 15" key="1">
    <citation type="submission" date="2023-09" db="EMBL/GenBank/DDBJ databases">
        <title>Nesidiocoris tenuis whole genome shotgun sequence.</title>
        <authorList>
            <person name="Shibata T."/>
            <person name="Shimoda M."/>
            <person name="Kobayashi T."/>
            <person name="Uehara T."/>
        </authorList>
    </citation>
    <scope>NUCLEOTIDE SEQUENCE [LARGE SCALE GENOMIC DNA]</scope>
    <source>
        <strain evidence="14 15">Japan</strain>
    </source>
</reference>
<sequence length="412" mass="46924">MLPESLLWLPEAFPGIPTASLDLPSLKIPSYPCVTSPIHVPGGKLCAEDLDGLKRWHYKYQPSDLGQLAEEGKADLRMLAGGYKLSLPELFANVTPDKTTVKFTNVKRTRDSAEAFLYALNKNVDWNLSDSNEAELLMLDKNCTQWINSRETESAVREKKAFLATPDIKTTLSRVSQRLGFAYDLDFKTVKAMYDLCRNEKAVYYQKAPVSPWCCAFEKVDLETLEYYMDLKYYYDSGYGNPITMKLGCPLTRDMLLKFENVTKNNGTTDVNPLTLYFAHSVTLRSVITKLGLARDQTAPKHDNRGLAAVKDRQWRTSRISPFTGNLFAVLYRCTTGEEWKIMFYLNEHLVHYEGCNLGLCDWSYIIDRFRDHIDRDTCNADFCDDPNSSPDLKPTFVLSLTAVSILLRLIL</sequence>
<evidence type="ECO:0000256" key="8">
    <source>
        <dbReference type="ARBA" id="ARBA00023136"/>
    </source>
</evidence>
<evidence type="ECO:0000313" key="15">
    <source>
        <dbReference type="Proteomes" id="UP001307889"/>
    </source>
</evidence>
<keyword evidence="15" id="KW-1185">Reference proteome</keyword>
<dbReference type="EC" id="3.1.3.62" evidence="4"/>
<comment type="similarity">
    <text evidence="2">Belongs to the histidine acid phosphatase family. MINPP1 subfamily.</text>
</comment>
<dbReference type="CDD" id="cd07061">
    <property type="entry name" value="HP_HAP_like"/>
    <property type="match status" value="1"/>
</dbReference>
<evidence type="ECO:0000256" key="5">
    <source>
        <dbReference type="ARBA" id="ARBA00018097"/>
    </source>
</evidence>
<dbReference type="InterPro" id="IPR000560">
    <property type="entry name" value="His_Pase_clade-2"/>
</dbReference>